<dbReference type="EMBL" id="SRLO01000287">
    <property type="protein sequence ID" value="TNN62712.1"/>
    <property type="molecule type" value="Genomic_DNA"/>
</dbReference>
<dbReference type="AlphaFoldDB" id="A0A4Z2HD51"/>
<reference evidence="1 2" key="1">
    <citation type="submission" date="2019-03" db="EMBL/GenBank/DDBJ databases">
        <title>First draft genome of Liparis tanakae, snailfish: a comprehensive survey of snailfish specific genes.</title>
        <authorList>
            <person name="Kim W."/>
            <person name="Song I."/>
            <person name="Jeong J.-H."/>
            <person name="Kim D."/>
            <person name="Kim S."/>
            <person name="Ryu S."/>
            <person name="Song J.Y."/>
            <person name="Lee S.K."/>
        </authorList>
    </citation>
    <scope>NUCLEOTIDE SEQUENCE [LARGE SCALE GENOMIC DNA]</scope>
    <source>
        <tissue evidence="1">Muscle</tissue>
    </source>
</reference>
<gene>
    <name evidence="1" type="ORF">EYF80_027054</name>
</gene>
<dbReference type="Proteomes" id="UP000314294">
    <property type="component" value="Unassembled WGS sequence"/>
</dbReference>
<name>A0A4Z2HD51_9TELE</name>
<organism evidence="1 2">
    <name type="scientific">Liparis tanakae</name>
    <name type="common">Tanaka's snailfish</name>
    <dbReference type="NCBI Taxonomy" id="230148"/>
    <lineage>
        <taxon>Eukaryota</taxon>
        <taxon>Metazoa</taxon>
        <taxon>Chordata</taxon>
        <taxon>Craniata</taxon>
        <taxon>Vertebrata</taxon>
        <taxon>Euteleostomi</taxon>
        <taxon>Actinopterygii</taxon>
        <taxon>Neopterygii</taxon>
        <taxon>Teleostei</taxon>
        <taxon>Neoteleostei</taxon>
        <taxon>Acanthomorphata</taxon>
        <taxon>Eupercaria</taxon>
        <taxon>Perciformes</taxon>
        <taxon>Cottioidei</taxon>
        <taxon>Cottales</taxon>
        <taxon>Liparidae</taxon>
        <taxon>Liparis</taxon>
    </lineage>
</organism>
<evidence type="ECO:0000313" key="2">
    <source>
        <dbReference type="Proteomes" id="UP000314294"/>
    </source>
</evidence>
<evidence type="ECO:0000313" key="1">
    <source>
        <dbReference type="EMBL" id="TNN62712.1"/>
    </source>
</evidence>
<accession>A0A4Z2HD51</accession>
<protein>
    <submittedName>
        <fullName evidence="1">Uncharacterized protein</fullName>
    </submittedName>
</protein>
<keyword evidence="2" id="KW-1185">Reference proteome</keyword>
<sequence>MKETVMEHFSNPTTDPETQFYKLVGILHSAPVNPIHIDSPESEAEAFIWPEHISPVDRNIGILRIINLGPRQYRSVCTSARPTG</sequence>
<comment type="caution">
    <text evidence="1">The sequence shown here is derived from an EMBL/GenBank/DDBJ whole genome shotgun (WGS) entry which is preliminary data.</text>
</comment>
<proteinExistence type="predicted"/>